<proteinExistence type="predicted"/>
<protein>
    <recommendedName>
        <fullName evidence="1">Methyltransferase domain-containing protein</fullName>
    </recommendedName>
</protein>
<sequence length="205" mass="24186">MLENSFRKSYSEGLDLWTSDSFLNTHMKNYANSLKGNDRKILDIGTGKAQNAHTFLEKGFYFAGIDIAQQKEWKVLERNYPEKVKFYHSHFLHWNNEDNLFTNVLDVGCLHHQRYDDIPNYLKKVSNILTKDGKYLLIVSSYDGEEENKKMHKVNILPSGKIRNQFNALELKFLLGEEFEIESIKRLHNVKRNRFLLEVISKKRV</sequence>
<evidence type="ECO:0000313" key="2">
    <source>
        <dbReference type="EMBL" id="SCC38043.1"/>
    </source>
</evidence>
<dbReference type="InterPro" id="IPR029063">
    <property type="entry name" value="SAM-dependent_MTases_sf"/>
</dbReference>
<evidence type="ECO:0000313" key="3">
    <source>
        <dbReference type="Proteomes" id="UP000195991"/>
    </source>
</evidence>
<dbReference type="Gene3D" id="3.40.50.150">
    <property type="entry name" value="Vaccinia Virus protein VP39"/>
    <property type="match status" value="1"/>
</dbReference>
<gene>
    <name evidence="2" type="ORF">BTT61001_02856</name>
</gene>
<dbReference type="SUPFAM" id="SSF53335">
    <property type="entry name" value="S-adenosyl-L-methionine-dependent methyltransferases"/>
    <property type="match status" value="1"/>
</dbReference>
<dbReference type="AlphaFoldDB" id="A0A1C4E349"/>
<evidence type="ECO:0000259" key="1">
    <source>
        <dbReference type="Pfam" id="PF13649"/>
    </source>
</evidence>
<dbReference type="CDD" id="cd02440">
    <property type="entry name" value="AdoMet_MTases"/>
    <property type="match status" value="1"/>
</dbReference>
<dbReference type="InterPro" id="IPR041698">
    <property type="entry name" value="Methyltransf_25"/>
</dbReference>
<dbReference type="Pfam" id="PF13649">
    <property type="entry name" value="Methyltransf_25"/>
    <property type="match status" value="1"/>
</dbReference>
<accession>A0A1C4E349</accession>
<name>A0A1C4E349_BACTU</name>
<feature type="domain" description="Methyltransferase" evidence="1">
    <location>
        <begin position="41"/>
        <end position="133"/>
    </location>
</feature>
<reference evidence="2 3" key="1">
    <citation type="submission" date="2016-08" db="EMBL/GenBank/DDBJ databases">
        <authorList>
            <person name="Seilhamer J.J."/>
        </authorList>
    </citation>
    <scope>NUCLEOTIDE SEQUENCE [LARGE SCALE GENOMIC DNA]</scope>
    <source>
        <strain evidence="2 3">IEBC_T61001</strain>
    </source>
</reference>
<dbReference type="Proteomes" id="UP000195991">
    <property type="component" value="Unassembled WGS sequence"/>
</dbReference>
<organism evidence="2 3">
    <name type="scientific">Bacillus thuringiensis</name>
    <dbReference type="NCBI Taxonomy" id="1428"/>
    <lineage>
        <taxon>Bacteria</taxon>
        <taxon>Bacillati</taxon>
        <taxon>Bacillota</taxon>
        <taxon>Bacilli</taxon>
        <taxon>Bacillales</taxon>
        <taxon>Bacillaceae</taxon>
        <taxon>Bacillus</taxon>
        <taxon>Bacillus cereus group</taxon>
    </lineage>
</organism>
<dbReference type="EMBL" id="FMBI01000030">
    <property type="protein sequence ID" value="SCC38043.1"/>
    <property type="molecule type" value="Genomic_DNA"/>
</dbReference>